<proteinExistence type="predicted"/>
<dbReference type="InParanoid" id="A0A317XFF9"/>
<dbReference type="AlphaFoldDB" id="A0A317XFF9"/>
<evidence type="ECO:0000256" key="1">
    <source>
        <dbReference type="SAM" id="MobiDB-lite"/>
    </source>
</evidence>
<dbReference type="STRING" id="1882483.A0A317XFF9"/>
<dbReference type="EMBL" id="KZ819217">
    <property type="protein sequence ID" value="PWY97166.1"/>
    <property type="molecule type" value="Genomic_DNA"/>
</dbReference>
<accession>A0A317XFF9</accession>
<evidence type="ECO:0000313" key="3">
    <source>
        <dbReference type="Proteomes" id="UP000246740"/>
    </source>
</evidence>
<organism evidence="2 3">
    <name type="scientific">Testicularia cyperi</name>
    <dbReference type="NCBI Taxonomy" id="1882483"/>
    <lineage>
        <taxon>Eukaryota</taxon>
        <taxon>Fungi</taxon>
        <taxon>Dikarya</taxon>
        <taxon>Basidiomycota</taxon>
        <taxon>Ustilaginomycotina</taxon>
        <taxon>Ustilaginomycetes</taxon>
        <taxon>Ustilaginales</taxon>
        <taxon>Anthracoideaceae</taxon>
        <taxon>Testicularia</taxon>
    </lineage>
</organism>
<feature type="compositionally biased region" description="Low complexity" evidence="1">
    <location>
        <begin position="42"/>
        <end position="62"/>
    </location>
</feature>
<feature type="region of interest" description="Disordered" evidence="1">
    <location>
        <begin position="42"/>
        <end position="120"/>
    </location>
</feature>
<dbReference type="Proteomes" id="UP000246740">
    <property type="component" value="Unassembled WGS sequence"/>
</dbReference>
<feature type="region of interest" description="Disordered" evidence="1">
    <location>
        <begin position="1"/>
        <end position="30"/>
    </location>
</feature>
<protein>
    <submittedName>
        <fullName evidence="2">Uncharacterized protein</fullName>
    </submittedName>
</protein>
<gene>
    <name evidence="2" type="ORF">BCV70DRAFT_219698</name>
</gene>
<feature type="non-terminal residue" evidence="2">
    <location>
        <position position="1"/>
    </location>
</feature>
<keyword evidence="3" id="KW-1185">Reference proteome</keyword>
<sequence>TAGATHTATSTGDASKPSNSAGLGSNNNTDTAAAIAPLTATTAATSASNASANASASANANAKSRMIEPPELVSRNNSKSSKRSRRSIVVHVNERLSTQSAPPVPAIQWRDPDPSRGGAV</sequence>
<name>A0A317XFF9_9BASI</name>
<reference evidence="2 3" key="1">
    <citation type="journal article" date="2018" name="Mol. Biol. Evol.">
        <title>Broad Genomic Sampling Reveals a Smut Pathogenic Ancestry of the Fungal Clade Ustilaginomycotina.</title>
        <authorList>
            <person name="Kijpornyongpan T."/>
            <person name="Mondo S.J."/>
            <person name="Barry K."/>
            <person name="Sandor L."/>
            <person name="Lee J."/>
            <person name="Lipzen A."/>
            <person name="Pangilinan J."/>
            <person name="LaButti K."/>
            <person name="Hainaut M."/>
            <person name="Henrissat B."/>
            <person name="Grigoriev I.V."/>
            <person name="Spatafora J.W."/>
            <person name="Aime M.C."/>
        </authorList>
    </citation>
    <scope>NUCLEOTIDE SEQUENCE [LARGE SCALE GENOMIC DNA]</scope>
    <source>
        <strain evidence="2 3">MCA 3645</strain>
    </source>
</reference>
<feature type="compositionally biased region" description="Polar residues" evidence="1">
    <location>
        <begin position="16"/>
        <end position="30"/>
    </location>
</feature>
<feature type="compositionally biased region" description="Low complexity" evidence="1">
    <location>
        <begin position="1"/>
        <end position="15"/>
    </location>
</feature>
<evidence type="ECO:0000313" key="2">
    <source>
        <dbReference type="EMBL" id="PWY97166.1"/>
    </source>
</evidence>